<proteinExistence type="predicted"/>
<dbReference type="Gene3D" id="3.40.630.30">
    <property type="match status" value="1"/>
</dbReference>
<dbReference type="InterPro" id="IPR052777">
    <property type="entry name" value="Acetyltransferase_Enz"/>
</dbReference>
<gene>
    <name evidence="2" type="ORF">SAMN05192585_11644</name>
</gene>
<dbReference type="PANTHER" id="PTHR43305">
    <property type="entry name" value="FAMILY N-ACETYLTRANSFERASE, PUTATIVE (AFU_ORTHOLOGUE AFUA_2G01380)-RELATED"/>
    <property type="match status" value="1"/>
</dbReference>
<sequence length="164" mass="18809">MTVKEHSPKVSLRYITDGEQIPEVKEIFLEYARSLNFNLCFQSFEKELQELLKRYAPPEGALILADADGKTAGCVAMHRLDGDICEMKRLYVRETYRNAGLGKRLVKAVIASAKNAGYKYIRLDTLSSMKAAQRLYLSLGFYDIEPYVYNPLEGARYMEYKIDD</sequence>
<dbReference type="RefSeq" id="WP_092640159.1">
    <property type="nucleotide sequence ID" value="NZ_FNID01000016.1"/>
</dbReference>
<organism evidence="2 3">
    <name type="scientific">Acetanaerobacterium elongatum</name>
    <dbReference type="NCBI Taxonomy" id="258515"/>
    <lineage>
        <taxon>Bacteria</taxon>
        <taxon>Bacillati</taxon>
        <taxon>Bacillota</taxon>
        <taxon>Clostridia</taxon>
        <taxon>Eubacteriales</taxon>
        <taxon>Oscillospiraceae</taxon>
        <taxon>Acetanaerobacterium</taxon>
    </lineage>
</organism>
<dbReference type="OrthoDB" id="2610997at2"/>
<reference evidence="2 3" key="1">
    <citation type="submission" date="2016-10" db="EMBL/GenBank/DDBJ databases">
        <authorList>
            <person name="de Groot N.N."/>
        </authorList>
    </citation>
    <scope>NUCLEOTIDE SEQUENCE [LARGE SCALE GENOMIC DNA]</scope>
    <source>
        <strain evidence="2 3">CGMCC 1.5012</strain>
    </source>
</reference>
<protein>
    <submittedName>
        <fullName evidence="2">N-acetylglutamate synthase, GNAT family</fullName>
    </submittedName>
</protein>
<dbReference type="STRING" id="258515.SAMN05192585_11644"/>
<dbReference type="Proteomes" id="UP000199182">
    <property type="component" value="Unassembled WGS sequence"/>
</dbReference>
<dbReference type="EMBL" id="FNID01000016">
    <property type="protein sequence ID" value="SDN33531.1"/>
    <property type="molecule type" value="Genomic_DNA"/>
</dbReference>
<evidence type="ECO:0000313" key="3">
    <source>
        <dbReference type="Proteomes" id="UP000199182"/>
    </source>
</evidence>
<dbReference type="CDD" id="cd04301">
    <property type="entry name" value="NAT_SF"/>
    <property type="match status" value="1"/>
</dbReference>
<dbReference type="PROSITE" id="PS51186">
    <property type="entry name" value="GNAT"/>
    <property type="match status" value="1"/>
</dbReference>
<dbReference type="Pfam" id="PF00583">
    <property type="entry name" value="Acetyltransf_1"/>
    <property type="match status" value="1"/>
</dbReference>
<name>A0A1H0AJJ1_9FIRM</name>
<accession>A0A1H0AJJ1</accession>
<evidence type="ECO:0000313" key="2">
    <source>
        <dbReference type="EMBL" id="SDN33531.1"/>
    </source>
</evidence>
<dbReference type="AlphaFoldDB" id="A0A1H0AJJ1"/>
<dbReference type="SUPFAM" id="SSF55729">
    <property type="entry name" value="Acyl-CoA N-acyltransferases (Nat)"/>
    <property type="match status" value="1"/>
</dbReference>
<dbReference type="InterPro" id="IPR000182">
    <property type="entry name" value="GNAT_dom"/>
</dbReference>
<dbReference type="PANTHER" id="PTHR43305:SF1">
    <property type="entry name" value="FAMILY N-ACETYLTRANSFERASE, PUTATIVE (AFU_ORTHOLOGUE AFUA_2G01380)-RELATED"/>
    <property type="match status" value="1"/>
</dbReference>
<evidence type="ECO:0000259" key="1">
    <source>
        <dbReference type="PROSITE" id="PS51186"/>
    </source>
</evidence>
<dbReference type="InterPro" id="IPR016181">
    <property type="entry name" value="Acyl_CoA_acyltransferase"/>
</dbReference>
<dbReference type="GO" id="GO:0016747">
    <property type="term" value="F:acyltransferase activity, transferring groups other than amino-acyl groups"/>
    <property type="evidence" value="ECO:0007669"/>
    <property type="project" value="InterPro"/>
</dbReference>
<feature type="domain" description="N-acetyltransferase" evidence="1">
    <location>
        <begin position="10"/>
        <end position="163"/>
    </location>
</feature>
<keyword evidence="3" id="KW-1185">Reference proteome</keyword>